<dbReference type="Proteomes" id="UP000199274">
    <property type="component" value="Unassembled WGS sequence"/>
</dbReference>
<name>A0A1G8G7M9_9FLAO</name>
<keyword evidence="2" id="KW-1185">Reference proteome</keyword>
<dbReference type="OrthoDB" id="9803040at2"/>
<evidence type="ECO:0000313" key="2">
    <source>
        <dbReference type="Proteomes" id="UP000199274"/>
    </source>
</evidence>
<accession>A0A1G8G7M9</accession>
<dbReference type="Pfam" id="PF10652">
    <property type="entry name" value="DUF2480"/>
    <property type="match status" value="1"/>
</dbReference>
<dbReference type="RefSeq" id="WP_091258589.1">
    <property type="nucleotide sequence ID" value="NZ_FNDB01000017.1"/>
</dbReference>
<sequence length="171" mass="19484">MEDEIINKVANSILVVFDLEDYYPIGTRTQIDMAQWLLEGFLLKEKDFREELKNHDWSQYQDQYVAIHCSTNAIVPAWASILVAIQLAPFAKKIINGTLEDLDASLYEELLSKIDYSVYENKPVIIKGCSRKPVPMRAYVLAAHYLQPFARSIMYGEACSAVPLYKASKKG</sequence>
<dbReference type="AlphaFoldDB" id="A0A1G8G7M9"/>
<dbReference type="InterPro" id="IPR018914">
    <property type="entry name" value="DUF2480"/>
</dbReference>
<organism evidence="1 2">
    <name type="scientific">Flavobacterium omnivorum</name>
    <dbReference type="NCBI Taxonomy" id="178355"/>
    <lineage>
        <taxon>Bacteria</taxon>
        <taxon>Pseudomonadati</taxon>
        <taxon>Bacteroidota</taxon>
        <taxon>Flavobacteriia</taxon>
        <taxon>Flavobacteriales</taxon>
        <taxon>Flavobacteriaceae</taxon>
        <taxon>Flavobacterium</taxon>
    </lineage>
</organism>
<protein>
    <recommendedName>
        <fullName evidence="3">DUF2480 family protein</fullName>
    </recommendedName>
</protein>
<reference evidence="2" key="1">
    <citation type="submission" date="2016-10" db="EMBL/GenBank/DDBJ databases">
        <authorList>
            <person name="Varghese N."/>
            <person name="Submissions S."/>
        </authorList>
    </citation>
    <scope>NUCLEOTIDE SEQUENCE [LARGE SCALE GENOMIC DNA]</scope>
    <source>
        <strain evidence="2">CGMCC 1.2747</strain>
    </source>
</reference>
<proteinExistence type="predicted"/>
<dbReference type="EMBL" id="FNDB01000017">
    <property type="protein sequence ID" value="SDH90399.1"/>
    <property type="molecule type" value="Genomic_DNA"/>
</dbReference>
<dbReference type="STRING" id="178355.SAMN04488062_11746"/>
<gene>
    <name evidence="1" type="ORF">SAMN04488062_11746</name>
</gene>
<evidence type="ECO:0008006" key="3">
    <source>
        <dbReference type="Google" id="ProtNLM"/>
    </source>
</evidence>
<evidence type="ECO:0000313" key="1">
    <source>
        <dbReference type="EMBL" id="SDH90399.1"/>
    </source>
</evidence>